<evidence type="ECO:0000259" key="3">
    <source>
        <dbReference type="Pfam" id="PF07687"/>
    </source>
</evidence>
<dbReference type="PANTHER" id="PTHR30575">
    <property type="entry name" value="PEPTIDASE M20"/>
    <property type="match status" value="1"/>
</dbReference>
<keyword evidence="5" id="KW-1185">Reference proteome</keyword>
<evidence type="ECO:0000313" key="4">
    <source>
        <dbReference type="EMBL" id="MEN1761439.1"/>
    </source>
</evidence>
<dbReference type="Gene3D" id="3.30.70.360">
    <property type="match status" value="1"/>
</dbReference>
<dbReference type="PIRSF" id="PIRSF037226">
    <property type="entry name" value="Amidohydrolase_ACY1L2_prd"/>
    <property type="match status" value="1"/>
</dbReference>
<dbReference type="InterPro" id="IPR011650">
    <property type="entry name" value="Peptidase_M20_dimer"/>
</dbReference>
<protein>
    <recommendedName>
        <fullName evidence="1">Peptidase M20 domain-containing protein 2</fullName>
    </recommendedName>
</protein>
<dbReference type="InterPro" id="IPR017439">
    <property type="entry name" value="Amidohydrolase"/>
</dbReference>
<dbReference type="InterPro" id="IPR036264">
    <property type="entry name" value="Bact_exopeptidase_dim_dom"/>
</dbReference>
<feature type="domain" description="Peptidase M20 dimerisation" evidence="3">
    <location>
        <begin position="189"/>
        <end position="281"/>
    </location>
</feature>
<evidence type="ECO:0000256" key="2">
    <source>
        <dbReference type="SAM" id="MobiDB-lite"/>
    </source>
</evidence>
<dbReference type="InterPro" id="IPR052030">
    <property type="entry name" value="Peptidase_M20/M20A_hydrolases"/>
</dbReference>
<dbReference type="NCBIfam" id="TIGR01891">
    <property type="entry name" value="amidohydrolases"/>
    <property type="match status" value="1"/>
</dbReference>
<comment type="caution">
    <text evidence="4">The sequence shown here is derived from an EMBL/GenBank/DDBJ whole genome shotgun (WGS) entry which is preliminary data.</text>
</comment>
<reference evidence="4 5" key="1">
    <citation type="submission" date="2024-04" db="EMBL/GenBank/DDBJ databases">
        <title>Genome sequencing and metabolic network reconstruction of aminoacids and betaine degradation by Anoxynatronum sibiricum.</title>
        <authorList>
            <person name="Detkova E.N."/>
            <person name="Boltjanskaja Y.V."/>
            <person name="Mardanov A.V."/>
            <person name="Kevbrin V."/>
        </authorList>
    </citation>
    <scope>NUCLEOTIDE SEQUENCE [LARGE SCALE GENOMIC DNA]</scope>
    <source>
        <strain evidence="4 5">Z-7981</strain>
    </source>
</reference>
<dbReference type="InterPro" id="IPR017144">
    <property type="entry name" value="Xaa-Arg_dipeptidase"/>
</dbReference>
<comment type="similarity">
    <text evidence="1">Belongs to the peptidase M20A family.</text>
</comment>
<dbReference type="CDD" id="cd03887">
    <property type="entry name" value="M20_Acy1L2"/>
    <property type="match status" value="1"/>
</dbReference>
<dbReference type="SUPFAM" id="SSF55031">
    <property type="entry name" value="Bacterial exopeptidase dimerisation domain"/>
    <property type="match status" value="1"/>
</dbReference>
<dbReference type="RefSeq" id="WP_343186727.1">
    <property type="nucleotide sequence ID" value="NZ_JBCITM010000016.1"/>
</dbReference>
<sequence>MDRTLPLEMNDTTAPRETKAPRQKVAELLKTYRDQLVSLSHTIHETPELAFQEHQASESAAQLLEQEGFQVTRGVGGMATALKAVYDSGKPGPTLAFLAEYDALPEIGHACGHNLIAASAIGAALVLSRLVPETGGRVVLMGTPAEEGGGGKILLLKAGAFDDIDFSLMMHPSNQSVIGRGSTACCELVMTFGGQTAHSSKPEQGINALRPLIQVFNAIDDRQAKWPSKVKVNGIITAGGTASNVIVDDACGKFLIRGETREEVVMVMEELNQVAAEEAAKIGATFHSDHDEPYSERYPNMVLEERFKLHLAAEGITMAYADPLEPTGSSDVGNVSRAMPTIHPYVAIVGADVAGHTREFAAASASPRGDDAMLKSIAALTLTGWEVLAVPEIREAAMDEFQSVVTKK</sequence>
<gene>
    <name evidence="4" type="ORF">AAIG11_13180</name>
</gene>
<dbReference type="Proteomes" id="UP001407405">
    <property type="component" value="Unassembled WGS sequence"/>
</dbReference>
<feature type="region of interest" description="Disordered" evidence="2">
    <location>
        <begin position="1"/>
        <end position="20"/>
    </location>
</feature>
<dbReference type="PANTHER" id="PTHR30575:SF0">
    <property type="entry name" value="XAA-ARG DIPEPTIDASE"/>
    <property type="match status" value="1"/>
</dbReference>
<name>A0ABU9VW96_9CLOT</name>
<dbReference type="Pfam" id="PF07687">
    <property type="entry name" value="M20_dimer"/>
    <property type="match status" value="1"/>
</dbReference>
<dbReference type="Gene3D" id="3.40.630.10">
    <property type="entry name" value="Zn peptidases"/>
    <property type="match status" value="1"/>
</dbReference>
<evidence type="ECO:0000313" key="5">
    <source>
        <dbReference type="Proteomes" id="UP001407405"/>
    </source>
</evidence>
<organism evidence="4 5">
    <name type="scientific">Anoxynatronum sibiricum</name>
    <dbReference type="NCBI Taxonomy" id="210623"/>
    <lineage>
        <taxon>Bacteria</taxon>
        <taxon>Bacillati</taxon>
        <taxon>Bacillota</taxon>
        <taxon>Clostridia</taxon>
        <taxon>Eubacteriales</taxon>
        <taxon>Clostridiaceae</taxon>
        <taxon>Anoxynatronum</taxon>
    </lineage>
</organism>
<proteinExistence type="inferred from homology"/>
<dbReference type="Pfam" id="PF01546">
    <property type="entry name" value="Peptidase_M20"/>
    <property type="match status" value="1"/>
</dbReference>
<dbReference type="EMBL" id="JBCITM010000016">
    <property type="protein sequence ID" value="MEN1761439.1"/>
    <property type="molecule type" value="Genomic_DNA"/>
</dbReference>
<evidence type="ECO:0000256" key="1">
    <source>
        <dbReference type="PIRNR" id="PIRNR037226"/>
    </source>
</evidence>
<dbReference type="SUPFAM" id="SSF53187">
    <property type="entry name" value="Zn-dependent exopeptidases"/>
    <property type="match status" value="1"/>
</dbReference>
<accession>A0ABU9VW96</accession>
<dbReference type="InterPro" id="IPR002933">
    <property type="entry name" value="Peptidase_M20"/>
</dbReference>